<dbReference type="GO" id="GO:0140359">
    <property type="term" value="F:ABC-type transporter activity"/>
    <property type="evidence" value="ECO:0007669"/>
    <property type="project" value="InterPro"/>
</dbReference>
<gene>
    <name evidence="6" type="ORF">GUITHDRAFT_85440</name>
</gene>
<dbReference type="GO" id="GO:0016020">
    <property type="term" value="C:membrane"/>
    <property type="evidence" value="ECO:0007669"/>
    <property type="project" value="InterPro"/>
</dbReference>
<evidence type="ECO:0000259" key="5">
    <source>
        <dbReference type="Pfam" id="PF00005"/>
    </source>
</evidence>
<reference evidence="6 8" key="1">
    <citation type="journal article" date="2012" name="Nature">
        <title>Algal genomes reveal evolutionary mosaicism and the fate of nucleomorphs.</title>
        <authorList>
            <consortium name="DOE Joint Genome Institute"/>
            <person name="Curtis B.A."/>
            <person name="Tanifuji G."/>
            <person name="Burki F."/>
            <person name="Gruber A."/>
            <person name="Irimia M."/>
            <person name="Maruyama S."/>
            <person name="Arias M.C."/>
            <person name="Ball S.G."/>
            <person name="Gile G.H."/>
            <person name="Hirakawa Y."/>
            <person name="Hopkins J.F."/>
            <person name="Kuo A."/>
            <person name="Rensing S.A."/>
            <person name="Schmutz J."/>
            <person name="Symeonidi A."/>
            <person name="Elias M."/>
            <person name="Eveleigh R.J."/>
            <person name="Herman E.K."/>
            <person name="Klute M.J."/>
            <person name="Nakayama T."/>
            <person name="Obornik M."/>
            <person name="Reyes-Prieto A."/>
            <person name="Armbrust E.V."/>
            <person name="Aves S.J."/>
            <person name="Beiko R.G."/>
            <person name="Coutinho P."/>
            <person name="Dacks J.B."/>
            <person name="Durnford D.G."/>
            <person name="Fast N.M."/>
            <person name="Green B.R."/>
            <person name="Grisdale C.J."/>
            <person name="Hempel F."/>
            <person name="Henrissat B."/>
            <person name="Hoppner M.P."/>
            <person name="Ishida K."/>
            <person name="Kim E."/>
            <person name="Koreny L."/>
            <person name="Kroth P.G."/>
            <person name="Liu Y."/>
            <person name="Malik S.B."/>
            <person name="Maier U.G."/>
            <person name="McRose D."/>
            <person name="Mock T."/>
            <person name="Neilson J.A."/>
            <person name="Onodera N.T."/>
            <person name="Poole A.M."/>
            <person name="Pritham E.J."/>
            <person name="Richards T.A."/>
            <person name="Rocap G."/>
            <person name="Roy S.W."/>
            <person name="Sarai C."/>
            <person name="Schaack S."/>
            <person name="Shirato S."/>
            <person name="Slamovits C.H."/>
            <person name="Spencer D.F."/>
            <person name="Suzuki S."/>
            <person name="Worden A.Z."/>
            <person name="Zauner S."/>
            <person name="Barry K."/>
            <person name="Bell C."/>
            <person name="Bharti A.K."/>
            <person name="Crow J.A."/>
            <person name="Grimwood J."/>
            <person name="Kramer R."/>
            <person name="Lindquist E."/>
            <person name="Lucas S."/>
            <person name="Salamov A."/>
            <person name="McFadden G.I."/>
            <person name="Lane C.E."/>
            <person name="Keeling P.J."/>
            <person name="Gray M.W."/>
            <person name="Grigoriev I.V."/>
            <person name="Archibald J.M."/>
        </authorList>
    </citation>
    <scope>NUCLEOTIDE SEQUENCE</scope>
    <source>
        <strain evidence="6 8">CCMP2712</strain>
    </source>
</reference>
<evidence type="ECO:0000256" key="4">
    <source>
        <dbReference type="SAM" id="MobiDB-lite"/>
    </source>
</evidence>
<keyword evidence="2" id="KW-0813">Transport</keyword>
<dbReference type="Gene3D" id="3.40.50.300">
    <property type="entry name" value="P-loop containing nucleotide triphosphate hydrolases"/>
    <property type="match status" value="1"/>
</dbReference>
<dbReference type="PaxDb" id="55529-EKX50273"/>
<reference evidence="7" key="3">
    <citation type="submission" date="2016-03" db="UniProtKB">
        <authorList>
            <consortium name="EnsemblProtists"/>
        </authorList>
    </citation>
    <scope>IDENTIFICATION</scope>
</reference>
<dbReference type="PANTHER" id="PTHR19229:SF36">
    <property type="entry name" value="ATP-BINDING CASSETTE SUB-FAMILY A MEMBER 2"/>
    <property type="match status" value="1"/>
</dbReference>
<feature type="region of interest" description="Disordered" evidence="4">
    <location>
        <begin position="167"/>
        <end position="193"/>
    </location>
</feature>
<dbReference type="InterPro" id="IPR026082">
    <property type="entry name" value="ABCA"/>
</dbReference>
<evidence type="ECO:0000256" key="1">
    <source>
        <dbReference type="ARBA" id="ARBA00004229"/>
    </source>
</evidence>
<dbReference type="RefSeq" id="XP_005837253.1">
    <property type="nucleotide sequence ID" value="XM_005837196.1"/>
</dbReference>
<keyword evidence="8" id="KW-1185">Reference proteome</keyword>
<proteinExistence type="predicted"/>
<dbReference type="STRING" id="905079.L1JQD0"/>
<dbReference type="EnsemblProtists" id="EKX50273">
    <property type="protein sequence ID" value="EKX50273"/>
    <property type="gene ID" value="GUITHDRAFT_85440"/>
</dbReference>
<dbReference type="AlphaFoldDB" id="L1JQD0"/>
<dbReference type="GeneID" id="17306777"/>
<dbReference type="EMBL" id="JH992979">
    <property type="protein sequence ID" value="EKX50273.1"/>
    <property type="molecule type" value="Genomic_DNA"/>
</dbReference>
<sequence length="274" mass="29847">MTGREHLVLCAELAGLKGATAQNIATSLLQEFGIAEWADKCVKTYSGGTRRKLCAALSMVGDPSILLLDEPSTGVDPISKRRMWDFFRSRLPGRTILLTTHSMAEAEAISTRVAIMSKGSLRCIGSVQSLKSRFGRGLVLQVKLPAASRALLRMRLEELLREKLPAAEVKEEEQEQEQGASSSSKMLSSGSSSNNTNSIFTLHVQMKEQATEPSTQMPLADLFAAMETWKEEMNIEDYCISQVSLEQVFLKVTQTSEDGAVSSLPLPPPPPGSS</sequence>
<feature type="domain" description="ABC transporter" evidence="5">
    <location>
        <begin position="20"/>
        <end position="72"/>
    </location>
</feature>
<comment type="subcellular location">
    <subcellularLocation>
        <location evidence="1">Plastid</location>
        <location evidence="1">Chloroplast</location>
    </subcellularLocation>
</comment>
<dbReference type="OMA" id="IVIRCKE"/>
<dbReference type="InterPro" id="IPR027417">
    <property type="entry name" value="P-loop_NTPase"/>
</dbReference>
<dbReference type="GO" id="GO:0016887">
    <property type="term" value="F:ATP hydrolysis activity"/>
    <property type="evidence" value="ECO:0007669"/>
    <property type="project" value="InterPro"/>
</dbReference>
<dbReference type="Proteomes" id="UP000011087">
    <property type="component" value="Unassembled WGS sequence"/>
</dbReference>
<evidence type="ECO:0000256" key="2">
    <source>
        <dbReference type="ARBA" id="ARBA00022448"/>
    </source>
</evidence>
<dbReference type="KEGG" id="gtt:GUITHDRAFT_85440"/>
<dbReference type="InterPro" id="IPR003439">
    <property type="entry name" value="ABC_transporter-like_ATP-bd"/>
</dbReference>
<dbReference type="GO" id="GO:0005524">
    <property type="term" value="F:ATP binding"/>
    <property type="evidence" value="ECO:0007669"/>
    <property type="project" value="InterPro"/>
</dbReference>
<dbReference type="HOGENOM" id="CLU_000604_1_2_1"/>
<accession>L1JQD0</accession>
<evidence type="ECO:0000313" key="6">
    <source>
        <dbReference type="EMBL" id="EKX50273.1"/>
    </source>
</evidence>
<feature type="compositionally biased region" description="Low complexity" evidence="4">
    <location>
        <begin position="177"/>
        <end position="193"/>
    </location>
</feature>
<protein>
    <recommendedName>
        <fullName evidence="5">ABC transporter domain-containing protein</fullName>
    </recommendedName>
</protein>
<organism evidence="6">
    <name type="scientific">Guillardia theta (strain CCMP2712)</name>
    <name type="common">Cryptophyte</name>
    <dbReference type="NCBI Taxonomy" id="905079"/>
    <lineage>
        <taxon>Eukaryota</taxon>
        <taxon>Cryptophyceae</taxon>
        <taxon>Pyrenomonadales</taxon>
        <taxon>Geminigeraceae</taxon>
        <taxon>Guillardia</taxon>
    </lineage>
</organism>
<dbReference type="GO" id="GO:0009507">
    <property type="term" value="C:chloroplast"/>
    <property type="evidence" value="ECO:0007669"/>
    <property type="project" value="UniProtKB-SubCell"/>
</dbReference>
<dbReference type="PANTHER" id="PTHR19229">
    <property type="entry name" value="ATP-BINDING CASSETTE TRANSPORTER SUBFAMILY A ABCA"/>
    <property type="match status" value="1"/>
</dbReference>
<reference evidence="8" key="2">
    <citation type="submission" date="2012-11" db="EMBL/GenBank/DDBJ databases">
        <authorList>
            <person name="Kuo A."/>
            <person name="Curtis B.A."/>
            <person name="Tanifuji G."/>
            <person name="Burki F."/>
            <person name="Gruber A."/>
            <person name="Irimia M."/>
            <person name="Maruyama S."/>
            <person name="Arias M.C."/>
            <person name="Ball S.G."/>
            <person name="Gile G.H."/>
            <person name="Hirakawa Y."/>
            <person name="Hopkins J.F."/>
            <person name="Rensing S.A."/>
            <person name="Schmutz J."/>
            <person name="Symeonidi A."/>
            <person name="Elias M."/>
            <person name="Eveleigh R.J."/>
            <person name="Herman E.K."/>
            <person name="Klute M.J."/>
            <person name="Nakayama T."/>
            <person name="Obornik M."/>
            <person name="Reyes-Prieto A."/>
            <person name="Armbrust E.V."/>
            <person name="Aves S.J."/>
            <person name="Beiko R.G."/>
            <person name="Coutinho P."/>
            <person name="Dacks J.B."/>
            <person name="Durnford D.G."/>
            <person name="Fast N.M."/>
            <person name="Green B.R."/>
            <person name="Grisdale C."/>
            <person name="Hempe F."/>
            <person name="Henrissat B."/>
            <person name="Hoppner M.P."/>
            <person name="Ishida K.-I."/>
            <person name="Kim E."/>
            <person name="Koreny L."/>
            <person name="Kroth P.G."/>
            <person name="Liu Y."/>
            <person name="Malik S.-B."/>
            <person name="Maier U.G."/>
            <person name="McRose D."/>
            <person name="Mock T."/>
            <person name="Neilson J.A."/>
            <person name="Onodera N.T."/>
            <person name="Poole A.M."/>
            <person name="Pritham E.J."/>
            <person name="Richards T.A."/>
            <person name="Rocap G."/>
            <person name="Roy S.W."/>
            <person name="Sarai C."/>
            <person name="Schaack S."/>
            <person name="Shirato S."/>
            <person name="Slamovits C.H."/>
            <person name="Spencer D.F."/>
            <person name="Suzuki S."/>
            <person name="Worden A.Z."/>
            <person name="Zauner S."/>
            <person name="Barry K."/>
            <person name="Bell C."/>
            <person name="Bharti A.K."/>
            <person name="Crow J.A."/>
            <person name="Grimwood J."/>
            <person name="Kramer R."/>
            <person name="Lindquist E."/>
            <person name="Lucas S."/>
            <person name="Salamov A."/>
            <person name="McFadden G.I."/>
            <person name="Lane C.E."/>
            <person name="Keeling P.J."/>
            <person name="Gray M.W."/>
            <person name="Grigoriev I.V."/>
            <person name="Archibald J.M."/>
        </authorList>
    </citation>
    <scope>NUCLEOTIDE SEQUENCE</scope>
    <source>
        <strain evidence="8">CCMP2712</strain>
    </source>
</reference>
<dbReference type="eggNOG" id="KOG0059">
    <property type="taxonomic scope" value="Eukaryota"/>
</dbReference>
<keyword evidence="3" id="KW-0677">Repeat</keyword>
<dbReference type="OrthoDB" id="10255969at2759"/>
<name>L1JQD0_GUITC</name>
<dbReference type="Pfam" id="PF00005">
    <property type="entry name" value="ABC_tran"/>
    <property type="match status" value="1"/>
</dbReference>
<evidence type="ECO:0000313" key="7">
    <source>
        <dbReference type="EnsemblProtists" id="EKX50273"/>
    </source>
</evidence>
<dbReference type="GO" id="GO:0005319">
    <property type="term" value="F:lipid transporter activity"/>
    <property type="evidence" value="ECO:0007669"/>
    <property type="project" value="TreeGrafter"/>
</dbReference>
<evidence type="ECO:0000313" key="8">
    <source>
        <dbReference type="Proteomes" id="UP000011087"/>
    </source>
</evidence>
<evidence type="ECO:0000256" key="3">
    <source>
        <dbReference type="ARBA" id="ARBA00022737"/>
    </source>
</evidence>
<dbReference type="SUPFAM" id="SSF52540">
    <property type="entry name" value="P-loop containing nucleoside triphosphate hydrolases"/>
    <property type="match status" value="1"/>
</dbReference>